<dbReference type="PANTHER" id="PTHR11403">
    <property type="entry name" value="CYTOCHROME C OXIDASE SUBUNIT III"/>
    <property type="match status" value="1"/>
</dbReference>
<dbReference type="CDD" id="cd00386">
    <property type="entry name" value="Heme_Cu_Oxidase_III_like"/>
    <property type="match status" value="1"/>
</dbReference>
<evidence type="ECO:0000256" key="3">
    <source>
        <dbReference type="ARBA" id="ARBA00015944"/>
    </source>
</evidence>
<comment type="similarity">
    <text evidence="2 8">Belongs to the cytochrome c oxidase subunit 3 family.</text>
</comment>
<feature type="domain" description="Heme-copper oxidase subunit III family profile" evidence="10">
    <location>
        <begin position="57"/>
        <end position="216"/>
    </location>
</feature>
<evidence type="ECO:0000256" key="8">
    <source>
        <dbReference type="RuleBase" id="RU003375"/>
    </source>
</evidence>
<organism evidence="11">
    <name type="scientific">Paratetraonchoides inermis</name>
    <dbReference type="NCBI Taxonomy" id="2048240"/>
    <lineage>
        <taxon>Eukaryota</taxon>
        <taxon>Metazoa</taxon>
        <taxon>Spiralia</taxon>
        <taxon>Lophotrochozoa</taxon>
        <taxon>Platyhelminthes</taxon>
        <taxon>Monogenea</taxon>
        <taxon>Monopisthocotylea</taxon>
        <taxon>Dactylogyridea</taxon>
        <taxon>Tetraonchoididae</taxon>
        <taxon>Paratetraonchoides</taxon>
    </lineage>
</organism>
<keyword evidence="8 11" id="KW-0496">Mitochondrion</keyword>
<dbReference type="PANTHER" id="PTHR11403:SF7">
    <property type="entry name" value="CYTOCHROME C OXIDASE SUBUNIT 3"/>
    <property type="match status" value="1"/>
</dbReference>
<comment type="function">
    <text evidence="8">Component of the cytochrome c oxidase, the last enzyme in the mitochondrial electron transport chain which drives oxidative phosphorylation. The respiratory chain contains 3 multisubunit complexes succinate dehydrogenase (complex II, CII), ubiquinol-cytochrome c oxidoreductase (cytochrome b-c1 complex, complex III, CIII) and cytochrome c oxidase (complex IV, CIV), that cooperate to transfer electrons derived from NADH and succinate to molecular oxygen, creating an electrochemical gradient over the inner membrane that drives transmembrane transport and the ATP synthase. Cytochrome c oxidase is the component of the respiratory chain that catalyzes the reduction of oxygen to water. Electrons originating from reduced cytochrome c in the intermembrane space (IMS) are transferred via the dinuclear copper A center (CU(A)) of subunit 2 and heme A of subunit 1 to the active site in subunit 1, a binuclear center (BNC) formed by heme A3 and copper B (CU(B)). The BNC reduces molecular oxygen to 2 water molecules using 4 electrons from cytochrome c in the IMS and 4 protons from the mitochondrial matrix.</text>
</comment>
<keyword evidence="6 9" id="KW-1133">Transmembrane helix</keyword>
<feature type="transmembrane region" description="Helical" evidence="9">
    <location>
        <begin position="91"/>
        <end position="111"/>
    </location>
</feature>
<evidence type="ECO:0000313" key="11">
    <source>
        <dbReference type="EMBL" id="ATN95409.1"/>
    </source>
</evidence>
<evidence type="ECO:0000256" key="5">
    <source>
        <dbReference type="ARBA" id="ARBA00022967"/>
    </source>
</evidence>
<feature type="transmembrane region" description="Helical" evidence="9">
    <location>
        <begin position="12"/>
        <end position="38"/>
    </location>
</feature>
<dbReference type="GO" id="GO:0016020">
    <property type="term" value="C:membrane"/>
    <property type="evidence" value="ECO:0007669"/>
    <property type="project" value="UniProtKB-SubCell"/>
</dbReference>
<dbReference type="InterPro" id="IPR024791">
    <property type="entry name" value="Cyt_c/ubiquinol_Oxase_su3"/>
</dbReference>
<geneLocation type="mitochondrion" evidence="11"/>
<dbReference type="Gene3D" id="1.20.120.80">
    <property type="entry name" value="Cytochrome c oxidase, subunit III, four-helix bundle"/>
    <property type="match status" value="1"/>
</dbReference>
<evidence type="ECO:0000256" key="9">
    <source>
        <dbReference type="SAM" id="Phobius"/>
    </source>
</evidence>
<feature type="transmembrane region" description="Helical" evidence="9">
    <location>
        <begin position="123"/>
        <end position="140"/>
    </location>
</feature>
<dbReference type="AlphaFoldDB" id="A0A2D1GRR9"/>
<proteinExistence type="inferred from homology"/>
<evidence type="ECO:0000256" key="4">
    <source>
        <dbReference type="ARBA" id="ARBA00022692"/>
    </source>
</evidence>
<feature type="transmembrane region" description="Helical" evidence="9">
    <location>
        <begin position="194"/>
        <end position="215"/>
    </location>
</feature>
<dbReference type="InterPro" id="IPR035973">
    <property type="entry name" value="Cyt_c_oxidase_su3-like_sf"/>
</dbReference>
<dbReference type="EMBL" id="KY856918">
    <property type="protein sequence ID" value="ATN95409.1"/>
    <property type="molecule type" value="Genomic_DNA"/>
</dbReference>
<keyword evidence="7 9" id="KW-0472">Membrane</keyword>
<dbReference type="InterPro" id="IPR000298">
    <property type="entry name" value="Cyt_c_oxidase-like_su3"/>
</dbReference>
<evidence type="ECO:0000256" key="6">
    <source>
        <dbReference type="ARBA" id="ARBA00022989"/>
    </source>
</evidence>
<reference evidence="11" key="1">
    <citation type="journal article" date="2017" name="Parasit. Vectors">
        <title>Sequencing of the complete mitochondrial genome of a fish-parasitic flatworm Paratetraonchoides inermis (Platyhelminthes: Monogenea): tRNA gene arrangement reshuffling and implications for phylogeny.</title>
        <authorList>
            <person name="Zhang D."/>
            <person name="Zou H."/>
            <person name="Wu S.G."/>
            <person name="Li M."/>
            <person name="Jakovlic I."/>
            <person name="Zhang J."/>
            <person name="Chen R."/>
            <person name="Wang G.T."/>
            <person name="Li W.X."/>
        </authorList>
    </citation>
    <scope>NUCLEOTIDE SEQUENCE</scope>
</reference>
<evidence type="ECO:0000256" key="1">
    <source>
        <dbReference type="ARBA" id="ARBA00004141"/>
    </source>
</evidence>
<keyword evidence="5" id="KW-1278">Translocase</keyword>
<dbReference type="GO" id="GO:0019646">
    <property type="term" value="P:aerobic electron transport chain"/>
    <property type="evidence" value="ECO:0007669"/>
    <property type="project" value="InterPro"/>
</dbReference>
<dbReference type="GeneID" id="34948980"/>
<evidence type="ECO:0000256" key="2">
    <source>
        <dbReference type="ARBA" id="ARBA00010581"/>
    </source>
</evidence>
<evidence type="ECO:0000256" key="7">
    <source>
        <dbReference type="ARBA" id="ARBA00023136"/>
    </source>
</evidence>
<dbReference type="InterPro" id="IPR013833">
    <property type="entry name" value="Cyt_c_oxidase_su3_a-hlx"/>
</dbReference>
<keyword evidence="4 8" id="KW-0812">Transmembrane</keyword>
<feature type="transmembrane region" description="Helical" evidence="9">
    <location>
        <begin position="58"/>
        <end position="79"/>
    </location>
</feature>
<dbReference type="Pfam" id="PF00510">
    <property type="entry name" value="COX3"/>
    <property type="match status" value="1"/>
</dbReference>
<protein>
    <recommendedName>
        <fullName evidence="3 8">Cytochrome c oxidase subunit 3</fullName>
    </recommendedName>
</protein>
<comment type="subcellular location">
    <subcellularLocation>
        <location evidence="1">Membrane</location>
        <topology evidence="1">Multi-pass membrane protein</topology>
    </subcellularLocation>
</comment>
<dbReference type="PROSITE" id="PS50253">
    <property type="entry name" value="COX3"/>
    <property type="match status" value="1"/>
</dbReference>
<dbReference type="SUPFAM" id="SSF81452">
    <property type="entry name" value="Cytochrome c oxidase subunit III-like"/>
    <property type="match status" value="1"/>
</dbReference>
<dbReference type="GO" id="GO:0004129">
    <property type="term" value="F:cytochrome-c oxidase activity"/>
    <property type="evidence" value="ECO:0007669"/>
    <property type="project" value="InterPro"/>
</dbReference>
<sequence length="216" mass="25598">MTWISLFNSFLIMILLISLFTFYMIGVNLFIILLGLSLSFLILETSNNKNIFHYIDSFWLFIFSEIMVFFSLLCCCLWFNENYIYNLSHYLEIPFFGCFLLIGSSLTATYYHNFNNIESTNNSIYLTIILGVCFIILQLIEFSDCSINILTSVYHSSCFCTVGLHFSHVIIGLFLLISILLLDFNYLNQYYINIIIWYWHFVDYIWLLVFSIVYLF</sequence>
<evidence type="ECO:0000259" key="10">
    <source>
        <dbReference type="PROSITE" id="PS50253"/>
    </source>
</evidence>
<name>A0A2D1GRR9_9PLAT</name>
<gene>
    <name evidence="11" type="primary">cox3</name>
</gene>
<feature type="transmembrane region" description="Helical" evidence="9">
    <location>
        <begin position="152"/>
        <end position="182"/>
    </location>
</feature>
<accession>A0A2D1GRR9</accession>
<dbReference type="RefSeq" id="YP_009442299.1">
    <property type="nucleotide sequence ID" value="NC_036305.1"/>
</dbReference>